<comment type="caution">
    <text evidence="2">The sequence shown here is derived from an EMBL/GenBank/DDBJ whole genome shotgun (WGS) entry which is preliminary data.</text>
</comment>
<dbReference type="RefSeq" id="WP_395117514.1">
    <property type="nucleotide sequence ID" value="NZ_JBIMSO010000070.1"/>
</dbReference>
<organism evidence="2 3">
    <name type="scientific">Antrihabitans spumae</name>
    <dbReference type="NCBI Taxonomy" id="3373370"/>
    <lineage>
        <taxon>Bacteria</taxon>
        <taxon>Bacillati</taxon>
        <taxon>Actinomycetota</taxon>
        <taxon>Actinomycetes</taxon>
        <taxon>Mycobacteriales</taxon>
        <taxon>Nocardiaceae</taxon>
        <taxon>Antrihabitans</taxon>
    </lineage>
</organism>
<feature type="chain" id="PRO_5047031605" description="Peptidase C-terminal archaeal/bacterial domain-containing protein" evidence="1">
    <location>
        <begin position="33"/>
        <end position="132"/>
    </location>
</feature>
<evidence type="ECO:0000256" key="1">
    <source>
        <dbReference type="SAM" id="SignalP"/>
    </source>
</evidence>
<reference evidence="2 3" key="1">
    <citation type="submission" date="2024-10" db="EMBL/GenBank/DDBJ databases">
        <authorList>
            <person name="Riesco R."/>
        </authorList>
    </citation>
    <scope>NUCLEOTIDE SEQUENCE [LARGE SCALE GENOMIC DNA]</scope>
    <source>
        <strain evidence="2 3">NCIMB 15449</strain>
    </source>
</reference>
<gene>
    <name evidence="2" type="ORF">ACHIPZ_23885</name>
</gene>
<name>A0ABW7JTN8_9NOCA</name>
<protein>
    <recommendedName>
        <fullName evidence="4">Peptidase C-terminal archaeal/bacterial domain-containing protein</fullName>
    </recommendedName>
</protein>
<evidence type="ECO:0000313" key="2">
    <source>
        <dbReference type="EMBL" id="MFH5211223.1"/>
    </source>
</evidence>
<dbReference type="Proteomes" id="UP001609175">
    <property type="component" value="Unassembled WGS sequence"/>
</dbReference>
<accession>A0ABW7JTN8</accession>
<feature type="signal peptide" evidence="1">
    <location>
        <begin position="1"/>
        <end position="32"/>
    </location>
</feature>
<proteinExistence type="predicted"/>
<sequence>MSTIRIRLRPIIFALVALAAALALIGTGTAAAQPTLDRIQFAPGANGASVAGSIVRGDTNAFLVEASAGQTMTIDISSVEANAVFAVYGPNGDELRFEQVSATITLPASGDYLIDVGSVRGNTTYELYVTIT</sequence>
<dbReference type="EMBL" id="JBIMSO010000070">
    <property type="protein sequence ID" value="MFH5211223.1"/>
    <property type="molecule type" value="Genomic_DNA"/>
</dbReference>
<dbReference type="Gene3D" id="2.60.120.380">
    <property type="match status" value="1"/>
</dbReference>
<keyword evidence="1" id="KW-0732">Signal</keyword>
<evidence type="ECO:0008006" key="4">
    <source>
        <dbReference type="Google" id="ProtNLM"/>
    </source>
</evidence>
<evidence type="ECO:0000313" key="3">
    <source>
        <dbReference type="Proteomes" id="UP001609175"/>
    </source>
</evidence>